<sequence length="275" mass="31759">MSYYKYKTPSHEDGEQNLPIDLNHRVYLCYSGYSDTGNILMVLPALDHPQGGIHHETARITCAIIINNRWEEFLTEIKTGGRTAVSSNSILRGKNYYFWVSKDTTNKATLARDVSCRITDYTEGTEHVHLVPRRSEPVDNTQNAIFLHSNIHTIFDQKRFMITPKSSILLIHILALGSLLQLMRLYHNYILAQFTWIIFAQSINFMLQGLKRRLFIYISNREISILDLLRDQCRQLLSFGAKSIFMPSAAGGEDARKEKYFQSQKRQRSFDTSLS</sequence>
<evidence type="ECO:0000256" key="2">
    <source>
        <dbReference type="SAM" id="Phobius"/>
    </source>
</evidence>
<dbReference type="Pfam" id="PF13391">
    <property type="entry name" value="HNH_2"/>
    <property type="match status" value="1"/>
</dbReference>
<dbReference type="AlphaFoldDB" id="A0A6A6DC55"/>
<accession>A0A6A6DC55</accession>
<evidence type="ECO:0000313" key="4">
    <source>
        <dbReference type="EMBL" id="KAF2175932.1"/>
    </source>
</evidence>
<keyword evidence="2" id="KW-0812">Transmembrane</keyword>
<evidence type="ECO:0000259" key="3">
    <source>
        <dbReference type="Pfam" id="PF13391"/>
    </source>
</evidence>
<keyword evidence="5" id="KW-1185">Reference proteome</keyword>
<evidence type="ECO:0000313" key="5">
    <source>
        <dbReference type="Proteomes" id="UP000800200"/>
    </source>
</evidence>
<gene>
    <name evidence="4" type="ORF">K469DRAFT_723769</name>
</gene>
<reference evidence="4" key="1">
    <citation type="journal article" date="2020" name="Stud. Mycol.">
        <title>101 Dothideomycetes genomes: a test case for predicting lifestyles and emergence of pathogens.</title>
        <authorList>
            <person name="Haridas S."/>
            <person name="Albert R."/>
            <person name="Binder M."/>
            <person name="Bloem J."/>
            <person name="Labutti K."/>
            <person name="Salamov A."/>
            <person name="Andreopoulos B."/>
            <person name="Baker S."/>
            <person name="Barry K."/>
            <person name="Bills G."/>
            <person name="Bluhm B."/>
            <person name="Cannon C."/>
            <person name="Castanera R."/>
            <person name="Culley D."/>
            <person name="Daum C."/>
            <person name="Ezra D."/>
            <person name="Gonzalez J."/>
            <person name="Henrissat B."/>
            <person name="Kuo A."/>
            <person name="Liang C."/>
            <person name="Lipzen A."/>
            <person name="Lutzoni F."/>
            <person name="Magnuson J."/>
            <person name="Mondo S."/>
            <person name="Nolan M."/>
            <person name="Ohm R."/>
            <person name="Pangilinan J."/>
            <person name="Park H.-J."/>
            <person name="Ramirez L."/>
            <person name="Alfaro M."/>
            <person name="Sun H."/>
            <person name="Tritt A."/>
            <person name="Yoshinaga Y."/>
            <person name="Zwiers L.-H."/>
            <person name="Turgeon B."/>
            <person name="Goodwin S."/>
            <person name="Spatafora J."/>
            <person name="Crous P."/>
            <person name="Grigoriev I."/>
        </authorList>
    </citation>
    <scope>NUCLEOTIDE SEQUENCE</scope>
    <source>
        <strain evidence="4">CBS 207.26</strain>
    </source>
</reference>
<proteinExistence type="predicted"/>
<organism evidence="4 5">
    <name type="scientific">Zopfia rhizophila CBS 207.26</name>
    <dbReference type="NCBI Taxonomy" id="1314779"/>
    <lineage>
        <taxon>Eukaryota</taxon>
        <taxon>Fungi</taxon>
        <taxon>Dikarya</taxon>
        <taxon>Ascomycota</taxon>
        <taxon>Pezizomycotina</taxon>
        <taxon>Dothideomycetes</taxon>
        <taxon>Dothideomycetes incertae sedis</taxon>
        <taxon>Zopfiaceae</taxon>
        <taxon>Zopfia</taxon>
    </lineage>
</organism>
<dbReference type="InterPro" id="IPR003615">
    <property type="entry name" value="HNH_nuc"/>
</dbReference>
<feature type="domain" description="HNH nuclease" evidence="3">
    <location>
        <begin position="116"/>
        <end position="162"/>
    </location>
</feature>
<dbReference type="EMBL" id="ML994720">
    <property type="protein sequence ID" value="KAF2175932.1"/>
    <property type="molecule type" value="Genomic_DNA"/>
</dbReference>
<feature type="region of interest" description="Disordered" evidence="1">
    <location>
        <begin position="251"/>
        <end position="275"/>
    </location>
</feature>
<dbReference type="OrthoDB" id="2142759at2759"/>
<keyword evidence="2" id="KW-1133">Transmembrane helix</keyword>
<name>A0A6A6DC55_9PEZI</name>
<protein>
    <recommendedName>
        <fullName evidence="3">HNH nuclease domain-containing protein</fullName>
    </recommendedName>
</protein>
<feature type="transmembrane region" description="Helical" evidence="2">
    <location>
        <begin position="189"/>
        <end position="207"/>
    </location>
</feature>
<dbReference type="Proteomes" id="UP000800200">
    <property type="component" value="Unassembled WGS sequence"/>
</dbReference>
<evidence type="ECO:0000256" key="1">
    <source>
        <dbReference type="SAM" id="MobiDB-lite"/>
    </source>
</evidence>
<feature type="transmembrane region" description="Helical" evidence="2">
    <location>
        <begin position="167"/>
        <end position="183"/>
    </location>
</feature>
<keyword evidence="2" id="KW-0472">Membrane</keyword>